<keyword evidence="3" id="KW-1185">Reference proteome</keyword>
<organism evidence="2 3">
    <name type="scientific">Thalassomonas actiniarum</name>
    <dbReference type="NCBI Taxonomy" id="485447"/>
    <lineage>
        <taxon>Bacteria</taxon>
        <taxon>Pseudomonadati</taxon>
        <taxon>Pseudomonadota</taxon>
        <taxon>Gammaproteobacteria</taxon>
        <taxon>Alteromonadales</taxon>
        <taxon>Colwelliaceae</taxon>
        <taxon>Thalassomonas</taxon>
    </lineage>
</organism>
<accession>A0AAF0C660</accession>
<protein>
    <submittedName>
        <fullName evidence="2">YcaO-like family protein</fullName>
    </submittedName>
</protein>
<dbReference type="EMBL" id="CP059735">
    <property type="protein sequence ID" value="WDE01604.1"/>
    <property type="molecule type" value="Genomic_DNA"/>
</dbReference>
<dbReference type="AlphaFoldDB" id="A0AAF0C660"/>
<name>A0AAF0C660_9GAMM</name>
<dbReference type="NCBIfam" id="TIGR00702">
    <property type="entry name" value="YcaO-type kinase domain"/>
    <property type="match status" value="1"/>
</dbReference>
<reference evidence="2 3" key="2">
    <citation type="journal article" date="2022" name="Mar. Drugs">
        <title>Bioassay-Guided Fractionation Leads to the Detection of Cholic Acid Generated by the Rare Thalassomonas sp.</title>
        <authorList>
            <person name="Pheiffer F."/>
            <person name="Schneider Y.K."/>
            <person name="Hansen E.H."/>
            <person name="Andersen J.H."/>
            <person name="Isaksson J."/>
            <person name="Busche T."/>
            <person name="R C."/>
            <person name="Kalinowski J."/>
            <person name="Zyl L.V."/>
            <person name="Trindade M."/>
        </authorList>
    </citation>
    <scope>NUCLEOTIDE SEQUENCE [LARGE SCALE GENOMIC DNA]</scope>
    <source>
        <strain evidence="2 3">A5K-106</strain>
    </source>
</reference>
<gene>
    <name evidence="2" type="ORF">SG35_013865</name>
</gene>
<proteinExistence type="predicted"/>
<dbReference type="PANTHER" id="PTHR37809:SF1">
    <property type="entry name" value="RIBOSOMAL PROTEIN S12 METHYLTHIOTRANSFERASE ACCESSORY FACTOR YCAO"/>
    <property type="match status" value="1"/>
</dbReference>
<sequence>MINLSALDRVMCKLWADMIETALTDLGYPLTVILVDDFLEPRLIEVVASLPAYCIIKVTGEKIWISPVSTPDKVLNWPKLQQQLWLNQPVRNLVARLYPQQAHQLPFLLDRPLSRENIRQLNILLTGQCVAKNEELIVLTLSSNEFEYHPVNPYYDSEHDFSAQIASPVELKTCPVLFDQDGGCRNISPAQTLKKLTPLISPVTGVITHIEELKSEENQPVKTYRTAFFKTPALSQQGAVNESFVQVCMGKGVSTTQSKVSALCETIERYAALYQGDEPLLLSRQSQLSQRSYGPGQLVPYSELQYRYFADESHPDFSLKQAATPYLDSEIHWLPAWSLSQREQVYLPLTACFANLPFDDEQFGRWHSNGCAAGNTLEEAVLQGLFELIERDASAIWWYNQTKGAQFDLDKIPASNLQKLQDTLSVSHKFWVLDITTDIGVPVMVAIGQDLKTKGYSLGLGCHLQPELAAQRALTELCQLIPIRDQNGAPFDFDAIAEGEYLHPDINRAAIPAFIQPCGDIKEDIENMVARLHALGYETLVVDYSRPHLPIKTAKVFVPGLCHIWPQLANVRLYQLPVQLGWLQQVKTETTINPQALYI</sequence>
<evidence type="ECO:0000313" key="3">
    <source>
        <dbReference type="Proteomes" id="UP000032568"/>
    </source>
</evidence>
<evidence type="ECO:0000259" key="1">
    <source>
        <dbReference type="PROSITE" id="PS51664"/>
    </source>
</evidence>
<dbReference type="RefSeq" id="WP_160298293.1">
    <property type="nucleotide sequence ID" value="NZ_CP059735.1"/>
</dbReference>
<dbReference type="Gene3D" id="3.30.160.660">
    <property type="match status" value="1"/>
</dbReference>
<dbReference type="Gene3D" id="3.30.1330.230">
    <property type="match status" value="1"/>
</dbReference>
<dbReference type="Proteomes" id="UP000032568">
    <property type="component" value="Chromosome"/>
</dbReference>
<evidence type="ECO:0000313" key="2">
    <source>
        <dbReference type="EMBL" id="WDE01604.1"/>
    </source>
</evidence>
<dbReference type="Pfam" id="PF02624">
    <property type="entry name" value="YcaO"/>
    <property type="match status" value="1"/>
</dbReference>
<dbReference type="Gene3D" id="3.30.40.250">
    <property type="match status" value="1"/>
</dbReference>
<dbReference type="PANTHER" id="PTHR37809">
    <property type="entry name" value="RIBOSOMAL PROTEIN S12 METHYLTHIOTRANSFERASE ACCESSORY FACTOR YCAO"/>
    <property type="match status" value="1"/>
</dbReference>
<reference evidence="2 3" key="1">
    <citation type="journal article" date="2015" name="Genome Announc.">
        <title>Draft Genome Sequences of Marine Isolates of Thalassomonas viridans and Thalassomonas actiniarum.</title>
        <authorList>
            <person name="Olonade I."/>
            <person name="van Zyl L.J."/>
            <person name="Trindade M."/>
        </authorList>
    </citation>
    <scope>NUCLEOTIDE SEQUENCE [LARGE SCALE GENOMIC DNA]</scope>
    <source>
        <strain evidence="2 3">A5K-106</strain>
    </source>
</reference>
<dbReference type="PROSITE" id="PS51664">
    <property type="entry name" value="YCAO"/>
    <property type="match status" value="1"/>
</dbReference>
<dbReference type="KEGG" id="tact:SG35_013865"/>
<feature type="domain" description="YcaO" evidence="1">
    <location>
        <begin position="250"/>
        <end position="599"/>
    </location>
</feature>
<dbReference type="InterPro" id="IPR003776">
    <property type="entry name" value="YcaO-like_dom"/>
</dbReference>